<name>A0A6B0UAV4_IXORI</name>
<reference evidence="1" key="1">
    <citation type="submission" date="2019-12" db="EMBL/GenBank/DDBJ databases">
        <title>An insight into the sialome of adult female Ixodes ricinus ticks feeding for 6 days.</title>
        <authorList>
            <person name="Perner J."/>
            <person name="Ribeiro J.M.C."/>
        </authorList>
    </citation>
    <scope>NUCLEOTIDE SEQUENCE</scope>
    <source>
        <strain evidence="1">Semi-engorged</strain>
        <tissue evidence="1">Salivary glands</tissue>
    </source>
</reference>
<sequence>MPPNHTGDFHRQFSNELSWPCLTTARRFGYLICSGSVASELDVITFSYRQQVLRFGWSSQLSGCWLYKTPLDIFYDFAPWHMWRFCSSRFQILLQAK</sequence>
<proteinExistence type="predicted"/>
<evidence type="ECO:0000313" key="1">
    <source>
        <dbReference type="EMBL" id="MXU87611.1"/>
    </source>
</evidence>
<dbReference type="EMBL" id="GIFC01005528">
    <property type="protein sequence ID" value="MXU87611.1"/>
    <property type="molecule type" value="Transcribed_RNA"/>
</dbReference>
<protein>
    <submittedName>
        <fullName evidence="1">Uncharacterized protein</fullName>
    </submittedName>
</protein>
<dbReference type="AlphaFoldDB" id="A0A6B0UAV4"/>
<accession>A0A6B0UAV4</accession>
<organism evidence="1">
    <name type="scientific">Ixodes ricinus</name>
    <name type="common">Common tick</name>
    <name type="synonym">Acarus ricinus</name>
    <dbReference type="NCBI Taxonomy" id="34613"/>
    <lineage>
        <taxon>Eukaryota</taxon>
        <taxon>Metazoa</taxon>
        <taxon>Ecdysozoa</taxon>
        <taxon>Arthropoda</taxon>
        <taxon>Chelicerata</taxon>
        <taxon>Arachnida</taxon>
        <taxon>Acari</taxon>
        <taxon>Parasitiformes</taxon>
        <taxon>Ixodida</taxon>
        <taxon>Ixodoidea</taxon>
        <taxon>Ixodidae</taxon>
        <taxon>Ixodinae</taxon>
        <taxon>Ixodes</taxon>
    </lineage>
</organism>